<reference evidence="2" key="1">
    <citation type="submission" date="2020-02" db="EMBL/GenBank/DDBJ databases">
        <authorList>
            <person name="Meier V. D."/>
        </authorList>
    </citation>
    <scope>NUCLEOTIDE SEQUENCE</scope>
    <source>
        <strain evidence="2">AVDCRST_MAG93</strain>
    </source>
</reference>
<gene>
    <name evidence="2" type="ORF">AVDCRST_MAG93-6054</name>
</gene>
<accession>A0A6J4LBL5</accession>
<sequence>GAGGQRQVHGPDGRAVRRVHHRDVASVSQI</sequence>
<dbReference type="EMBL" id="CADCTR010002033">
    <property type="protein sequence ID" value="CAA9327854.1"/>
    <property type="molecule type" value="Genomic_DNA"/>
</dbReference>
<organism evidence="2">
    <name type="scientific">uncultured Chloroflexia bacterium</name>
    <dbReference type="NCBI Taxonomy" id="1672391"/>
    <lineage>
        <taxon>Bacteria</taxon>
        <taxon>Bacillati</taxon>
        <taxon>Chloroflexota</taxon>
        <taxon>Chloroflexia</taxon>
        <taxon>environmental samples</taxon>
    </lineage>
</organism>
<protein>
    <submittedName>
        <fullName evidence="2">Uncharacterized protein</fullName>
    </submittedName>
</protein>
<feature type="non-terminal residue" evidence="2">
    <location>
        <position position="1"/>
    </location>
</feature>
<evidence type="ECO:0000256" key="1">
    <source>
        <dbReference type="SAM" id="MobiDB-lite"/>
    </source>
</evidence>
<name>A0A6J4LBL5_9CHLR</name>
<feature type="non-terminal residue" evidence="2">
    <location>
        <position position="30"/>
    </location>
</feature>
<dbReference type="AlphaFoldDB" id="A0A6J4LBL5"/>
<proteinExistence type="predicted"/>
<evidence type="ECO:0000313" key="2">
    <source>
        <dbReference type="EMBL" id="CAA9327854.1"/>
    </source>
</evidence>
<feature type="region of interest" description="Disordered" evidence="1">
    <location>
        <begin position="1"/>
        <end position="30"/>
    </location>
</feature>